<dbReference type="PANTHER" id="PTHR30055">
    <property type="entry name" value="HTH-TYPE TRANSCRIPTIONAL REGULATOR RUTR"/>
    <property type="match status" value="1"/>
</dbReference>
<evidence type="ECO:0000256" key="4">
    <source>
        <dbReference type="PROSITE-ProRule" id="PRU00335"/>
    </source>
</evidence>
<dbReference type="Gene3D" id="1.10.357.10">
    <property type="entry name" value="Tetracycline Repressor, domain 2"/>
    <property type="match status" value="1"/>
</dbReference>
<dbReference type="Pfam" id="PF00440">
    <property type="entry name" value="TetR_N"/>
    <property type="match status" value="1"/>
</dbReference>
<dbReference type="AlphaFoldDB" id="A0A1A2W1R9"/>
<feature type="DNA-binding region" description="H-T-H motif" evidence="4">
    <location>
        <begin position="34"/>
        <end position="53"/>
    </location>
</feature>
<dbReference type="GO" id="GO:0003700">
    <property type="term" value="F:DNA-binding transcription factor activity"/>
    <property type="evidence" value="ECO:0007669"/>
    <property type="project" value="TreeGrafter"/>
</dbReference>
<evidence type="ECO:0000259" key="5">
    <source>
        <dbReference type="PROSITE" id="PS50977"/>
    </source>
</evidence>
<evidence type="ECO:0000313" key="6">
    <source>
        <dbReference type="EMBL" id="OBI06827.1"/>
    </source>
</evidence>
<comment type="caution">
    <text evidence="6">The sequence shown here is derived from an EMBL/GenBank/DDBJ whole genome shotgun (WGS) entry which is preliminary data.</text>
</comment>
<name>A0A1A2W1R9_MYCSC</name>
<dbReference type="EMBL" id="LZJY01000114">
    <property type="protein sequence ID" value="OBI06827.1"/>
    <property type="molecule type" value="Genomic_DNA"/>
</dbReference>
<dbReference type="InterPro" id="IPR050109">
    <property type="entry name" value="HTH-type_TetR-like_transc_reg"/>
</dbReference>
<evidence type="ECO:0000256" key="3">
    <source>
        <dbReference type="ARBA" id="ARBA00023163"/>
    </source>
</evidence>
<accession>A0A1A2W1R9</accession>
<dbReference type="PRINTS" id="PR00455">
    <property type="entry name" value="HTHTETR"/>
</dbReference>
<dbReference type="GO" id="GO:0000976">
    <property type="term" value="F:transcription cis-regulatory region binding"/>
    <property type="evidence" value="ECO:0007669"/>
    <property type="project" value="TreeGrafter"/>
</dbReference>
<dbReference type="InterPro" id="IPR036271">
    <property type="entry name" value="Tet_transcr_reg_TetR-rel_C_sf"/>
</dbReference>
<dbReference type="PROSITE" id="PS50977">
    <property type="entry name" value="HTH_TETR_2"/>
    <property type="match status" value="1"/>
</dbReference>
<keyword evidence="1" id="KW-0805">Transcription regulation</keyword>
<evidence type="ECO:0000256" key="2">
    <source>
        <dbReference type="ARBA" id="ARBA00023125"/>
    </source>
</evidence>
<dbReference type="RefSeq" id="WP_067303118.1">
    <property type="nucleotide sequence ID" value="NZ_LZJY01000114.1"/>
</dbReference>
<feature type="domain" description="HTH tetR-type" evidence="5">
    <location>
        <begin position="11"/>
        <end position="71"/>
    </location>
</feature>
<evidence type="ECO:0000313" key="7">
    <source>
        <dbReference type="Proteomes" id="UP000092207"/>
    </source>
</evidence>
<proteinExistence type="predicted"/>
<keyword evidence="3" id="KW-0804">Transcription</keyword>
<sequence>MTTRPTDGRSDTTRRQILRAAAQQFARRPYHDVGLDEILAEADLTKGAMYFHFRSKHALAVAIIETGTAAGSVALNDLLSRNMSGLETLIDFSYQLACQDIRVDLVRAALNLLESVGRSAGLEEALLDGWMTALAAVAKKAIADGDLHKQCNPQDVGRLVVSLHMGLRRTSDLDQPERFLLELEKLWHLMLTGVLEPDRIDYFSQFIRRRTALAISTGPTGAYFT</sequence>
<evidence type="ECO:0000256" key="1">
    <source>
        <dbReference type="ARBA" id="ARBA00023015"/>
    </source>
</evidence>
<organism evidence="6 7">
    <name type="scientific">Mycobacterium scrofulaceum</name>
    <dbReference type="NCBI Taxonomy" id="1783"/>
    <lineage>
        <taxon>Bacteria</taxon>
        <taxon>Bacillati</taxon>
        <taxon>Actinomycetota</taxon>
        <taxon>Actinomycetes</taxon>
        <taxon>Mycobacteriales</taxon>
        <taxon>Mycobacteriaceae</taxon>
        <taxon>Mycobacterium</taxon>
    </lineage>
</organism>
<dbReference type="InterPro" id="IPR009057">
    <property type="entry name" value="Homeodomain-like_sf"/>
</dbReference>
<dbReference type="SUPFAM" id="SSF46689">
    <property type="entry name" value="Homeodomain-like"/>
    <property type="match status" value="1"/>
</dbReference>
<dbReference type="Proteomes" id="UP000092207">
    <property type="component" value="Unassembled WGS sequence"/>
</dbReference>
<gene>
    <name evidence="6" type="ORF">A5679_11885</name>
</gene>
<dbReference type="SUPFAM" id="SSF48498">
    <property type="entry name" value="Tetracyclin repressor-like, C-terminal domain"/>
    <property type="match status" value="1"/>
</dbReference>
<reference evidence="6 7" key="1">
    <citation type="submission" date="2016-06" db="EMBL/GenBank/DDBJ databases">
        <authorList>
            <person name="Kjaerup R.B."/>
            <person name="Dalgaard T.S."/>
            <person name="Juul-Madsen H.R."/>
        </authorList>
    </citation>
    <scope>NUCLEOTIDE SEQUENCE [LARGE SCALE GENOMIC DNA]</scope>
    <source>
        <strain evidence="6 7">E2838</strain>
    </source>
</reference>
<protein>
    <submittedName>
        <fullName evidence="6">TetR family transcriptional regulator</fullName>
    </submittedName>
</protein>
<dbReference type="PANTHER" id="PTHR30055:SF234">
    <property type="entry name" value="HTH-TYPE TRANSCRIPTIONAL REGULATOR BETI"/>
    <property type="match status" value="1"/>
</dbReference>
<dbReference type="InterPro" id="IPR001647">
    <property type="entry name" value="HTH_TetR"/>
</dbReference>
<keyword evidence="2 4" id="KW-0238">DNA-binding</keyword>